<dbReference type="AlphaFoldDB" id="A0A1H8CUK2"/>
<dbReference type="Pfam" id="PF00350">
    <property type="entry name" value="Dynamin_N"/>
    <property type="match status" value="1"/>
</dbReference>
<name>A0A1H8CUK2_9BACI</name>
<dbReference type="InterPro" id="IPR051943">
    <property type="entry name" value="TRAFAC_Dynamin-like_GTPase"/>
</dbReference>
<protein>
    <submittedName>
        <fullName evidence="3">Dynamin family protein</fullName>
    </submittedName>
</protein>
<evidence type="ECO:0000313" key="4">
    <source>
        <dbReference type="Proteomes" id="UP000198553"/>
    </source>
</evidence>
<gene>
    <name evidence="3" type="ORF">SAMN05192533_107233</name>
</gene>
<feature type="coiled-coil region" evidence="1">
    <location>
        <begin position="627"/>
        <end position="654"/>
    </location>
</feature>
<dbReference type="InterPro" id="IPR011990">
    <property type="entry name" value="TPR-like_helical_dom_sf"/>
</dbReference>
<accession>A0A1H8CUK2</accession>
<dbReference type="EMBL" id="FOBW01000007">
    <property type="protein sequence ID" value="SEM98552.1"/>
    <property type="molecule type" value="Genomic_DNA"/>
</dbReference>
<dbReference type="PANTHER" id="PTHR43681">
    <property type="entry name" value="TRANSMEMBRANE GTPASE FZO"/>
    <property type="match status" value="1"/>
</dbReference>
<dbReference type="InterPro" id="IPR045063">
    <property type="entry name" value="Dynamin_N"/>
</dbReference>
<evidence type="ECO:0000259" key="2">
    <source>
        <dbReference type="Pfam" id="PF00350"/>
    </source>
</evidence>
<keyword evidence="1" id="KW-0175">Coiled coil</keyword>
<evidence type="ECO:0000313" key="3">
    <source>
        <dbReference type="EMBL" id="SEM98552.1"/>
    </source>
</evidence>
<dbReference type="STRING" id="930146.SAMN05192533_107233"/>
<organism evidence="3 4">
    <name type="scientific">Mesobacillus persicus</name>
    <dbReference type="NCBI Taxonomy" id="930146"/>
    <lineage>
        <taxon>Bacteria</taxon>
        <taxon>Bacillati</taxon>
        <taxon>Bacillota</taxon>
        <taxon>Bacilli</taxon>
        <taxon>Bacillales</taxon>
        <taxon>Bacillaceae</taxon>
        <taxon>Mesobacillus</taxon>
    </lineage>
</organism>
<dbReference type="SUPFAM" id="SSF52540">
    <property type="entry name" value="P-loop containing nucleoside triphosphate hydrolases"/>
    <property type="match status" value="1"/>
</dbReference>
<evidence type="ECO:0000256" key="1">
    <source>
        <dbReference type="SAM" id="Coils"/>
    </source>
</evidence>
<reference evidence="4" key="1">
    <citation type="submission" date="2016-10" db="EMBL/GenBank/DDBJ databases">
        <authorList>
            <person name="Varghese N."/>
            <person name="Submissions S."/>
        </authorList>
    </citation>
    <scope>NUCLEOTIDE SEQUENCE [LARGE SCALE GENOMIC DNA]</scope>
    <source>
        <strain evidence="4">B48,IBRC-M 10115,DSM 25386,CECT 8001</strain>
    </source>
</reference>
<dbReference type="InterPro" id="IPR027417">
    <property type="entry name" value="P-loop_NTPase"/>
</dbReference>
<dbReference type="Gene3D" id="3.40.50.300">
    <property type="entry name" value="P-loop containing nucleotide triphosphate hydrolases"/>
    <property type="match status" value="1"/>
</dbReference>
<dbReference type="SUPFAM" id="SSF48452">
    <property type="entry name" value="TPR-like"/>
    <property type="match status" value="1"/>
</dbReference>
<keyword evidence="4" id="KW-1185">Reference proteome</keyword>
<sequence length="913" mass="106196">MIIEEKKLVNKAYFEDLLENPSAHPVKVLGELYLEENKKEIADLSYIRFAQGEVYFQYKDYETAIFKWENINNELGSWAKKNMADAYFELGLLDTAEGIYLSVEDENITLKIETGLQLLSIYNHTGEAKKAIRVINAAVALNPDYPNITEIARNFFEDHHEWDEAINLATDEAIRTWNIEWYDRLIAYVSAGYTDEKQPSYFNDVITTLISIDPQRFEKLVVTLWARYKGGAQYLDWIQNFNTLFLGFTDNHYTWLELSRVYQESYLELMSGTRLIKDIEGVVPNHLSNWLKVAKSSGSLFAASSVMAWSEMFPSTISSEVVRLAEDLVLHAPKYSTAKEESIELFKTVMNWATKNGIEPGNIIKWNIEELVDEEHTNLLFAGVSGSGKSDFINQLLGETILKEPTSSIVSFKHGEETEINEITDTEMISIETFEQFQEAVGVRRQNHKKETVIDFACPSQFLKVNGLKIMDIPGVNQNNFDNHPLYHYVSSADSLLFFLSGKSPLTDKEKEILKQVNIQAPNLPIHFVMVSHDLLSDEEESRLIEKTLTRIRVYYPHAELFMFSPKDKDEFFIGEFSRFIRSIMNKEQIMKERVSKLQHYVRSAIHYLLDKRMEMEDGLIESVRWNEELVTKLRGATNQVRDLEDEKVRTIKNNYLTIKKDLKSEAVEEIPKILRSTSDVITKDSDFAKVHLNINAEMNRRVYKYFEDTVTKKFYASLEEWIAFSKAEFDQAQYTLDEMSAGFNTMYGEERIHQKCDFKVLDDWQRDANRMTSGFQMENINFLLRLTPAQLLLKSAGKILSVLPQNNSMLHDKYKSYIENEEYQEATKHIVDQFFKQFEMFEKSLDRDVSLFFKEPIHVLNGAVEEALSDIETNKQELEKMRVKPEVYRDPLNIFEVRLRQYEWMAAAGNQE</sequence>
<dbReference type="OrthoDB" id="2953146at2"/>
<feature type="domain" description="Dynamin N-terminal" evidence="2">
    <location>
        <begin position="381"/>
        <end position="516"/>
    </location>
</feature>
<dbReference type="PANTHER" id="PTHR43681:SF1">
    <property type="entry name" value="SARCALUMENIN"/>
    <property type="match status" value="1"/>
</dbReference>
<proteinExistence type="predicted"/>
<dbReference type="Proteomes" id="UP000198553">
    <property type="component" value="Unassembled WGS sequence"/>
</dbReference>
<dbReference type="Gene3D" id="1.25.40.10">
    <property type="entry name" value="Tetratricopeptide repeat domain"/>
    <property type="match status" value="1"/>
</dbReference>
<dbReference type="RefSeq" id="WP_090745598.1">
    <property type="nucleotide sequence ID" value="NZ_FOBW01000007.1"/>
</dbReference>